<dbReference type="RefSeq" id="WP_010264172.1">
    <property type="nucleotide sequence ID" value="NZ_JAVRET010000024.1"/>
</dbReference>
<proteinExistence type="predicted"/>
<gene>
    <name evidence="2" type="ORF">RM698_12790</name>
</gene>
<protein>
    <recommendedName>
        <fullName evidence="4">DUF3892 domain-containing protein</fullName>
    </recommendedName>
</protein>
<evidence type="ECO:0000313" key="2">
    <source>
        <dbReference type="EMBL" id="MDT0409925.1"/>
    </source>
</evidence>
<reference evidence="3" key="1">
    <citation type="submission" date="2023-07" db="EMBL/GenBank/DDBJ databases">
        <title>30 novel species of actinomycetes from the DSMZ collection.</title>
        <authorList>
            <person name="Nouioui I."/>
        </authorList>
    </citation>
    <scope>NUCLEOTIDE SEQUENCE [LARGE SCALE GENOMIC DNA]</scope>
    <source>
        <strain evidence="3">DSM 41979</strain>
    </source>
</reference>
<name>A0ABU2R2I8_9ACTN</name>
<dbReference type="EMBL" id="JAVRET010000024">
    <property type="protein sequence ID" value="MDT0409925.1"/>
    <property type="molecule type" value="Genomic_DNA"/>
</dbReference>
<evidence type="ECO:0008006" key="4">
    <source>
        <dbReference type="Google" id="ProtNLM"/>
    </source>
</evidence>
<dbReference type="Proteomes" id="UP001183610">
    <property type="component" value="Unassembled WGS sequence"/>
</dbReference>
<accession>A0ABU2R2I8</accession>
<evidence type="ECO:0000313" key="3">
    <source>
        <dbReference type="Proteomes" id="UP001183610"/>
    </source>
</evidence>
<keyword evidence="3" id="KW-1185">Reference proteome</keyword>
<evidence type="ECO:0000256" key="1">
    <source>
        <dbReference type="SAM" id="MobiDB-lite"/>
    </source>
</evidence>
<comment type="caution">
    <text evidence="2">The sequence shown here is derived from an EMBL/GenBank/DDBJ whole genome shotgun (WGS) entry which is preliminary data.</text>
</comment>
<sequence length="238" mass="26030">MATIYQRTENGTTTTVPQAEGLAEINHAMMGGRRQVRTMSSITRTDYDITYKDGRNVRLTLIDNACGNQDGRDVCTRHDGHPGPHRNSDRCEPQARRWVGDEERAEADAPHFSFGDLVMTDRGPGKVARVISVPRSDATRITRYTVELDGGGEIDTHESGVRPVEPQATESPARPNLQTHTGVVHASGARTKALPVGRAPKCCASRSALARYHFLIPTEQAVTCRRCLAALAKEASRS</sequence>
<feature type="region of interest" description="Disordered" evidence="1">
    <location>
        <begin position="150"/>
        <end position="178"/>
    </location>
</feature>
<organism evidence="2 3">
    <name type="scientific">Streptomyces evansiae</name>
    <dbReference type="NCBI Taxonomy" id="3075535"/>
    <lineage>
        <taxon>Bacteria</taxon>
        <taxon>Bacillati</taxon>
        <taxon>Actinomycetota</taxon>
        <taxon>Actinomycetes</taxon>
        <taxon>Kitasatosporales</taxon>
        <taxon>Streptomycetaceae</taxon>
        <taxon>Streptomyces</taxon>
    </lineage>
</organism>